<dbReference type="NCBIfam" id="TIGR01022">
    <property type="entry name" value="rpmJ_bact"/>
    <property type="match status" value="1"/>
</dbReference>
<keyword evidence="6" id="KW-1185">Reference proteome</keyword>
<proteinExistence type="inferred from homology"/>
<feature type="non-terminal residue" evidence="5">
    <location>
        <position position="1"/>
    </location>
</feature>
<gene>
    <name evidence="5" type="ORF">M422DRAFT_105360</name>
</gene>
<evidence type="ECO:0000313" key="6">
    <source>
        <dbReference type="Proteomes" id="UP000054279"/>
    </source>
</evidence>
<dbReference type="Pfam" id="PF00444">
    <property type="entry name" value="Ribosomal_L36"/>
    <property type="match status" value="1"/>
</dbReference>
<evidence type="ECO:0000256" key="4">
    <source>
        <dbReference type="RuleBase" id="RU000570"/>
    </source>
</evidence>
<dbReference type="OrthoDB" id="10265903at2759"/>
<protein>
    <recommendedName>
        <fullName evidence="4">Ribosomal protein</fullName>
    </recommendedName>
</protein>
<evidence type="ECO:0000256" key="3">
    <source>
        <dbReference type="ARBA" id="ARBA00023274"/>
    </source>
</evidence>
<dbReference type="InterPro" id="IPR052010">
    <property type="entry name" value="Ribosomal_LSU_bL36"/>
</dbReference>
<dbReference type="GO" id="GO:0005840">
    <property type="term" value="C:ribosome"/>
    <property type="evidence" value="ECO:0007669"/>
    <property type="project" value="UniProtKB-KW"/>
</dbReference>
<sequence length="54" mass="5840">PSFNVAAPVTAVPQLARGMKVRSSVKRMCEGCSVVIRKGNVYVVCAKNPKHKQV</sequence>
<keyword evidence="3 4" id="KW-0687">Ribonucleoprotein</keyword>
<evidence type="ECO:0000256" key="1">
    <source>
        <dbReference type="ARBA" id="ARBA00007645"/>
    </source>
</evidence>
<comment type="similarity">
    <text evidence="1 4">Belongs to the bacterial ribosomal protein bL36 family.</text>
</comment>
<dbReference type="Proteomes" id="UP000054279">
    <property type="component" value="Unassembled WGS sequence"/>
</dbReference>
<organism evidence="5 6">
    <name type="scientific">Sphaerobolus stellatus (strain SS14)</name>
    <dbReference type="NCBI Taxonomy" id="990650"/>
    <lineage>
        <taxon>Eukaryota</taxon>
        <taxon>Fungi</taxon>
        <taxon>Dikarya</taxon>
        <taxon>Basidiomycota</taxon>
        <taxon>Agaricomycotina</taxon>
        <taxon>Agaricomycetes</taxon>
        <taxon>Phallomycetidae</taxon>
        <taxon>Geastrales</taxon>
        <taxon>Sphaerobolaceae</taxon>
        <taxon>Sphaerobolus</taxon>
    </lineage>
</organism>
<evidence type="ECO:0000256" key="2">
    <source>
        <dbReference type="ARBA" id="ARBA00022980"/>
    </source>
</evidence>
<dbReference type="GO" id="GO:1990904">
    <property type="term" value="C:ribonucleoprotein complex"/>
    <property type="evidence" value="ECO:0007669"/>
    <property type="project" value="UniProtKB-KW"/>
</dbReference>
<dbReference type="PANTHER" id="PTHR18804:SF16">
    <property type="entry name" value="RIBOSOMAL PROTEIN"/>
    <property type="match status" value="1"/>
</dbReference>
<name>A0A0C9W2C3_SPHS4</name>
<evidence type="ECO:0000313" key="5">
    <source>
        <dbReference type="EMBL" id="KIJ45156.1"/>
    </source>
</evidence>
<dbReference type="InterPro" id="IPR000473">
    <property type="entry name" value="Ribosomal_bL36"/>
</dbReference>
<accession>A0A0C9W2C3</accession>
<dbReference type="GO" id="GO:0003735">
    <property type="term" value="F:structural constituent of ribosome"/>
    <property type="evidence" value="ECO:0007669"/>
    <property type="project" value="InterPro"/>
</dbReference>
<dbReference type="HOGENOM" id="CLU_135723_6_0_1"/>
<reference evidence="5 6" key="1">
    <citation type="submission" date="2014-06" db="EMBL/GenBank/DDBJ databases">
        <title>Evolutionary Origins and Diversification of the Mycorrhizal Mutualists.</title>
        <authorList>
            <consortium name="DOE Joint Genome Institute"/>
            <consortium name="Mycorrhizal Genomics Consortium"/>
            <person name="Kohler A."/>
            <person name="Kuo A."/>
            <person name="Nagy L.G."/>
            <person name="Floudas D."/>
            <person name="Copeland A."/>
            <person name="Barry K.W."/>
            <person name="Cichocki N."/>
            <person name="Veneault-Fourrey C."/>
            <person name="LaButti K."/>
            <person name="Lindquist E.A."/>
            <person name="Lipzen A."/>
            <person name="Lundell T."/>
            <person name="Morin E."/>
            <person name="Murat C."/>
            <person name="Riley R."/>
            <person name="Ohm R."/>
            <person name="Sun H."/>
            <person name="Tunlid A."/>
            <person name="Henrissat B."/>
            <person name="Grigoriev I.V."/>
            <person name="Hibbett D.S."/>
            <person name="Martin F."/>
        </authorList>
    </citation>
    <scope>NUCLEOTIDE SEQUENCE [LARGE SCALE GENOMIC DNA]</scope>
    <source>
        <strain evidence="5 6">SS14</strain>
    </source>
</reference>
<dbReference type="PANTHER" id="PTHR18804">
    <property type="entry name" value="RIBOSOMAL PROTEIN"/>
    <property type="match status" value="1"/>
</dbReference>
<dbReference type="SUPFAM" id="SSF57840">
    <property type="entry name" value="Ribosomal protein L36"/>
    <property type="match status" value="1"/>
</dbReference>
<dbReference type="InterPro" id="IPR035977">
    <property type="entry name" value="Ribosomal_bL36_sp"/>
</dbReference>
<dbReference type="GO" id="GO:0006412">
    <property type="term" value="P:translation"/>
    <property type="evidence" value="ECO:0007669"/>
    <property type="project" value="InterPro"/>
</dbReference>
<keyword evidence="2 4" id="KW-0689">Ribosomal protein</keyword>
<dbReference type="AlphaFoldDB" id="A0A0C9W2C3"/>
<dbReference type="EMBL" id="KN837113">
    <property type="protein sequence ID" value="KIJ45156.1"/>
    <property type="molecule type" value="Genomic_DNA"/>
</dbReference>
<feature type="non-terminal residue" evidence="5">
    <location>
        <position position="54"/>
    </location>
</feature>